<evidence type="ECO:0000313" key="3">
    <source>
        <dbReference type="Proteomes" id="UP000054388"/>
    </source>
</evidence>
<name>A0A124F2G7_9FLAO</name>
<reference evidence="2 3" key="1">
    <citation type="submission" date="2015-10" db="EMBL/GenBank/DDBJ databases">
        <title>Genome sequence of Chryseobacterium greenlandense.</title>
        <authorList>
            <person name="Newman J."/>
            <person name="Fischer K."/>
            <person name="Miller J."/>
        </authorList>
    </citation>
    <scope>NUCLEOTIDE SEQUENCE [LARGE SCALE GENOMIC DNA]</scope>
    <source>
        <strain evidence="2 3">UMB34</strain>
    </source>
</reference>
<comment type="caution">
    <text evidence="2">The sequence shown here is derived from an EMBL/GenBank/DDBJ whole genome shotgun (WGS) entry which is preliminary data.</text>
</comment>
<evidence type="ECO:0000256" key="1">
    <source>
        <dbReference type="SAM" id="Phobius"/>
    </source>
</evidence>
<proteinExistence type="predicted"/>
<feature type="transmembrane region" description="Helical" evidence="1">
    <location>
        <begin position="7"/>
        <end position="30"/>
    </location>
</feature>
<organism evidence="2 3">
    <name type="scientific">Chryseobacterium aquaticum subsp. greenlandense</name>
    <dbReference type="NCBI Taxonomy" id="345663"/>
    <lineage>
        <taxon>Bacteria</taxon>
        <taxon>Pseudomonadati</taxon>
        <taxon>Bacteroidota</taxon>
        <taxon>Flavobacteriia</taxon>
        <taxon>Flavobacteriales</taxon>
        <taxon>Weeksellaceae</taxon>
        <taxon>Chryseobacterium group</taxon>
        <taxon>Chryseobacterium</taxon>
    </lineage>
</organism>
<keyword evidence="1" id="KW-0472">Membrane</keyword>
<gene>
    <name evidence="2" type="ORF">AR686_14330</name>
</gene>
<feature type="transmembrane region" description="Helical" evidence="1">
    <location>
        <begin position="36"/>
        <end position="56"/>
    </location>
</feature>
<sequence>MSIKKLYYYFFYKICKSIIYTSAPFGNFLINFKAGFVLIVLQIWSFLSIINYYTFLTGNPVELSISMPIMYVPLIVIIGFNYYTLDYLDSWKKYNQEFDQLPKNKNRIGSWIAALIVLIIIMNFIVSFYCLDQKARKDQVGPYAPEIVAKERREDSLQKAQQIEKLKKIYGEDKK</sequence>
<evidence type="ECO:0000313" key="2">
    <source>
        <dbReference type="EMBL" id="KUJ54765.1"/>
    </source>
</evidence>
<keyword evidence="1" id="KW-1133">Transmembrane helix</keyword>
<dbReference type="EMBL" id="LMAI01000010">
    <property type="protein sequence ID" value="KUJ54765.1"/>
    <property type="molecule type" value="Genomic_DNA"/>
</dbReference>
<keyword evidence="1" id="KW-0812">Transmembrane</keyword>
<feature type="transmembrane region" description="Helical" evidence="1">
    <location>
        <begin position="108"/>
        <end position="131"/>
    </location>
</feature>
<feature type="transmembrane region" description="Helical" evidence="1">
    <location>
        <begin position="68"/>
        <end position="88"/>
    </location>
</feature>
<dbReference type="Proteomes" id="UP000054388">
    <property type="component" value="Unassembled WGS sequence"/>
</dbReference>
<dbReference type="AlphaFoldDB" id="A0A124F2G7"/>
<protein>
    <submittedName>
        <fullName evidence="2">Uncharacterized protein</fullName>
    </submittedName>
</protein>
<accession>A0A124F2G7</accession>
<dbReference type="RefSeq" id="WP_059137404.1">
    <property type="nucleotide sequence ID" value="NZ_LMAI01000010.1"/>
</dbReference>